<dbReference type="SUPFAM" id="SSF57959">
    <property type="entry name" value="Leucine zipper domain"/>
    <property type="match status" value="1"/>
</dbReference>
<feature type="compositionally biased region" description="Polar residues" evidence="7">
    <location>
        <begin position="209"/>
        <end position="221"/>
    </location>
</feature>
<feature type="compositionally biased region" description="Low complexity" evidence="7">
    <location>
        <begin position="89"/>
        <end position="111"/>
    </location>
</feature>
<dbReference type="HOGENOM" id="CLU_901164_0_0_1"/>
<evidence type="ECO:0000256" key="7">
    <source>
        <dbReference type="SAM" id="MobiDB-lite"/>
    </source>
</evidence>
<dbReference type="InterPro" id="IPR004827">
    <property type="entry name" value="bZIP"/>
</dbReference>
<dbReference type="Gene3D" id="1.20.5.170">
    <property type="match status" value="1"/>
</dbReference>
<proteinExistence type="inferred from homology"/>
<dbReference type="PANTHER" id="PTHR13044:SF14">
    <property type="entry name" value="CRYPTOCEPHAL, ISOFORM A"/>
    <property type="match status" value="1"/>
</dbReference>
<dbReference type="EMBL" id="CAEY01000211">
    <property type="status" value="NOT_ANNOTATED_CDS"/>
    <property type="molecule type" value="Genomic_DNA"/>
</dbReference>
<keyword evidence="10" id="KW-1185">Reference proteome</keyword>
<feature type="compositionally biased region" description="Basic residues" evidence="7">
    <location>
        <begin position="227"/>
        <end position="236"/>
    </location>
</feature>
<keyword evidence="6" id="KW-0539">Nucleus</keyword>
<feature type="domain" description="BZIP" evidence="8">
    <location>
        <begin position="242"/>
        <end position="301"/>
    </location>
</feature>
<name>T1KLC0_TETUR</name>
<comment type="similarity">
    <text evidence="2">Belongs to the bZIP family.</text>
</comment>
<reference evidence="9" key="2">
    <citation type="submission" date="2015-06" db="UniProtKB">
        <authorList>
            <consortium name="EnsemblMetazoa"/>
        </authorList>
    </citation>
    <scope>IDENTIFICATION</scope>
</reference>
<evidence type="ECO:0000256" key="4">
    <source>
        <dbReference type="ARBA" id="ARBA00023125"/>
    </source>
</evidence>
<keyword evidence="4" id="KW-0238">DNA-binding</keyword>
<feature type="region of interest" description="Disordered" evidence="7">
    <location>
        <begin position="78"/>
        <end position="113"/>
    </location>
</feature>
<comment type="subcellular location">
    <subcellularLocation>
        <location evidence="1">Nucleus</location>
    </subcellularLocation>
</comment>
<dbReference type="PROSITE" id="PS50217">
    <property type="entry name" value="BZIP"/>
    <property type="match status" value="1"/>
</dbReference>
<dbReference type="AlphaFoldDB" id="T1KLC0"/>
<dbReference type="SMART" id="SM00338">
    <property type="entry name" value="BRLZ"/>
    <property type="match status" value="1"/>
</dbReference>
<organism evidence="9 10">
    <name type="scientific">Tetranychus urticae</name>
    <name type="common">Two-spotted spider mite</name>
    <dbReference type="NCBI Taxonomy" id="32264"/>
    <lineage>
        <taxon>Eukaryota</taxon>
        <taxon>Metazoa</taxon>
        <taxon>Ecdysozoa</taxon>
        <taxon>Arthropoda</taxon>
        <taxon>Chelicerata</taxon>
        <taxon>Arachnida</taxon>
        <taxon>Acari</taxon>
        <taxon>Acariformes</taxon>
        <taxon>Trombidiformes</taxon>
        <taxon>Prostigmata</taxon>
        <taxon>Eleutherengona</taxon>
        <taxon>Raphignathae</taxon>
        <taxon>Tetranychoidea</taxon>
        <taxon>Tetranychidae</taxon>
        <taxon>Tetranychus</taxon>
    </lineage>
</organism>
<evidence type="ECO:0000256" key="2">
    <source>
        <dbReference type="ARBA" id="ARBA00007163"/>
    </source>
</evidence>
<evidence type="ECO:0000259" key="8">
    <source>
        <dbReference type="PROSITE" id="PS50217"/>
    </source>
</evidence>
<evidence type="ECO:0000256" key="5">
    <source>
        <dbReference type="ARBA" id="ARBA00023163"/>
    </source>
</evidence>
<dbReference type="GO" id="GO:0001228">
    <property type="term" value="F:DNA-binding transcription activator activity, RNA polymerase II-specific"/>
    <property type="evidence" value="ECO:0007669"/>
    <property type="project" value="TreeGrafter"/>
</dbReference>
<dbReference type="PANTHER" id="PTHR13044">
    <property type="entry name" value="ACTIVATING TRANSCRIPTION FACTOR ATF 4/5"/>
    <property type="match status" value="1"/>
</dbReference>
<dbReference type="Pfam" id="PF00170">
    <property type="entry name" value="bZIP_1"/>
    <property type="match status" value="1"/>
</dbReference>
<evidence type="ECO:0000256" key="1">
    <source>
        <dbReference type="ARBA" id="ARBA00004123"/>
    </source>
</evidence>
<feature type="region of interest" description="Disordered" evidence="7">
    <location>
        <begin position="157"/>
        <end position="176"/>
    </location>
</feature>
<dbReference type="InterPro" id="IPR046347">
    <property type="entry name" value="bZIP_sf"/>
</dbReference>
<accession>T1KLC0</accession>
<gene>
    <name evidence="9" type="primary">107365126</name>
</gene>
<keyword evidence="5" id="KW-0804">Transcription</keyword>
<sequence>MTSQESQQIYSSFEEFMAEDKLPPVFPSSQSSNVSETPALSQHLISEVCDRDIYGPFGIEHVDDDLPSNFVNSSLAYSPNSLPPRSPSDDSSLYNISSDNSSSFDPSDENSTLIDDMMESTDELSDDFVVVSDVPLLDKDELMQYLDNIALDDINEDFDNFPHEESTPSTSSVNDDTPTFLYIKQEATSSNNSSIAPNEEAISFNSSISQNDETKESSFSPVCSKKPATRGRKRKLFSNGGEKKKDQNKEAARRYREKKKQEDARLEAEADELLIKQAELRRELAEITRAHSEFVNLAKQLLQSKRKKE</sequence>
<protein>
    <recommendedName>
        <fullName evidence="8">BZIP domain-containing protein</fullName>
    </recommendedName>
</protein>
<feature type="compositionally biased region" description="Polar residues" evidence="7">
    <location>
        <begin position="167"/>
        <end position="176"/>
    </location>
</feature>
<dbReference type="GO" id="GO:0000977">
    <property type="term" value="F:RNA polymerase II transcription regulatory region sequence-specific DNA binding"/>
    <property type="evidence" value="ECO:0007669"/>
    <property type="project" value="TreeGrafter"/>
</dbReference>
<dbReference type="EnsemblMetazoa" id="tetur14g01900.1">
    <property type="protein sequence ID" value="tetur14g01900.1"/>
    <property type="gene ID" value="tetur14g01900"/>
</dbReference>
<feature type="region of interest" description="Disordered" evidence="7">
    <location>
        <begin position="209"/>
        <end position="267"/>
    </location>
</feature>
<dbReference type="Proteomes" id="UP000015104">
    <property type="component" value="Unassembled WGS sequence"/>
</dbReference>
<evidence type="ECO:0000313" key="10">
    <source>
        <dbReference type="Proteomes" id="UP000015104"/>
    </source>
</evidence>
<dbReference type="GO" id="GO:0005634">
    <property type="term" value="C:nucleus"/>
    <property type="evidence" value="ECO:0007669"/>
    <property type="project" value="UniProtKB-SubCell"/>
</dbReference>
<evidence type="ECO:0000256" key="6">
    <source>
        <dbReference type="ARBA" id="ARBA00023242"/>
    </source>
</evidence>
<dbReference type="OrthoDB" id="5847285at2759"/>
<dbReference type="PROSITE" id="PS00036">
    <property type="entry name" value="BZIP_BASIC"/>
    <property type="match status" value="1"/>
</dbReference>
<reference evidence="10" key="1">
    <citation type="submission" date="2011-08" db="EMBL/GenBank/DDBJ databases">
        <authorList>
            <person name="Rombauts S."/>
        </authorList>
    </citation>
    <scope>NUCLEOTIDE SEQUENCE</scope>
    <source>
        <strain evidence="10">London</strain>
    </source>
</reference>
<evidence type="ECO:0000313" key="9">
    <source>
        <dbReference type="EnsemblMetazoa" id="tetur14g01900.1"/>
    </source>
</evidence>
<keyword evidence="3" id="KW-0805">Transcription regulation</keyword>
<dbReference type="KEGG" id="tut:107365126"/>
<evidence type="ECO:0000256" key="3">
    <source>
        <dbReference type="ARBA" id="ARBA00023015"/>
    </source>
</evidence>
<dbReference type="CDD" id="cd14692">
    <property type="entry name" value="bZIP_ATF4"/>
    <property type="match status" value="1"/>
</dbReference>
<dbReference type="OMA" id="TRTHREC"/>
<feature type="compositionally biased region" description="Basic and acidic residues" evidence="7">
    <location>
        <begin position="241"/>
        <end position="267"/>
    </location>
</feature>